<comment type="similarity">
    <text evidence="2">Belongs to the ArsB family.</text>
</comment>
<dbReference type="RefSeq" id="WP_120691094.1">
    <property type="nucleotide sequence ID" value="NZ_RAZT01000025.1"/>
</dbReference>
<feature type="transmembrane region" description="Helical" evidence="10">
    <location>
        <begin position="274"/>
        <end position="293"/>
    </location>
</feature>
<dbReference type="GO" id="GO:0005886">
    <property type="term" value="C:plasma membrane"/>
    <property type="evidence" value="ECO:0007669"/>
    <property type="project" value="UniProtKB-SubCell"/>
</dbReference>
<keyword evidence="8 10" id="KW-1133">Transmembrane helix</keyword>
<dbReference type="AlphaFoldDB" id="A0A3A9Y1R5"/>
<organism evidence="12 13">
    <name type="scientific">Micromonospora musae</name>
    <dbReference type="NCBI Taxonomy" id="1894970"/>
    <lineage>
        <taxon>Bacteria</taxon>
        <taxon>Bacillati</taxon>
        <taxon>Actinomycetota</taxon>
        <taxon>Actinomycetes</taxon>
        <taxon>Micromonosporales</taxon>
        <taxon>Micromonosporaceae</taxon>
        <taxon>Micromonospora</taxon>
    </lineage>
</organism>
<dbReference type="GO" id="GO:0015105">
    <property type="term" value="F:arsenite transmembrane transporter activity"/>
    <property type="evidence" value="ECO:0007669"/>
    <property type="project" value="InterPro"/>
</dbReference>
<comment type="subcellular location">
    <subcellularLocation>
        <location evidence="1">Cell membrane</location>
        <topology evidence="1">Multi-pass membrane protein</topology>
    </subcellularLocation>
</comment>
<feature type="transmembrane region" description="Helical" evidence="10">
    <location>
        <begin position="345"/>
        <end position="370"/>
    </location>
</feature>
<name>A0A3A9Y1R5_9ACTN</name>
<sequence>MTLTAPAPPTPTGTGRRWRPHPLDVVAVLLALAGAGCAASGLLPHAETSATLHRIAPLLVFLGTVVVLAELTSVAGVFDVLGTRLAIAARGRWSLLFLLCVAFATVTTVTLNLDTTAVLLTPVMLALARSLRVAPTALAVTTVWLANTASLLLPVSNLTNLLAADRLGLNPVGFAGRMWLPQLAAVTVTALLLWFAWWRRDRPPGGRFDPPPRRPPADPVLFRTAVAACVLFVVGVLAEVELAIVSTVAAVVVLAGFALRAPHRLHARLFPWRLLLMVSGLLLVVQTLGQWGLDTLVAGLLGAGDDPAALLRAGGTGALLANGVNNLPAYLAGESVLSHDSPTRLLALLIGTNAGPLAVPWASVATLLWFERCRSHGVTVSLPRFLLTGALLALTGTAAAVGALLLT</sequence>
<protein>
    <submittedName>
        <fullName evidence="12">Arsenic transporter</fullName>
    </submittedName>
</protein>
<evidence type="ECO:0000256" key="8">
    <source>
        <dbReference type="ARBA" id="ARBA00022989"/>
    </source>
</evidence>
<feature type="domain" description="Citrate transporter-like" evidence="11">
    <location>
        <begin position="19"/>
        <end position="333"/>
    </location>
</feature>
<comment type="caution">
    <text evidence="12">The sequence shown here is derived from an EMBL/GenBank/DDBJ whole genome shotgun (WGS) entry which is preliminary data.</text>
</comment>
<dbReference type="Proteomes" id="UP000275865">
    <property type="component" value="Unassembled WGS sequence"/>
</dbReference>
<feature type="transmembrane region" description="Helical" evidence="10">
    <location>
        <begin position="220"/>
        <end position="238"/>
    </location>
</feature>
<evidence type="ECO:0000256" key="1">
    <source>
        <dbReference type="ARBA" id="ARBA00004651"/>
    </source>
</evidence>
<evidence type="ECO:0000256" key="6">
    <source>
        <dbReference type="ARBA" id="ARBA00022692"/>
    </source>
</evidence>
<dbReference type="InterPro" id="IPR004680">
    <property type="entry name" value="Cit_transptr-like_dom"/>
</dbReference>
<evidence type="ECO:0000256" key="9">
    <source>
        <dbReference type="ARBA" id="ARBA00023136"/>
    </source>
</evidence>
<evidence type="ECO:0000256" key="2">
    <source>
        <dbReference type="ARBA" id="ARBA00006433"/>
    </source>
</evidence>
<evidence type="ECO:0000259" key="11">
    <source>
        <dbReference type="Pfam" id="PF03600"/>
    </source>
</evidence>
<dbReference type="PRINTS" id="PR00758">
    <property type="entry name" value="ARSENICPUMP"/>
</dbReference>
<evidence type="ECO:0000256" key="10">
    <source>
        <dbReference type="SAM" id="Phobius"/>
    </source>
</evidence>
<comment type="similarity">
    <text evidence="3">Belongs to the CitM (TC 2.A.11) transporter family.</text>
</comment>
<evidence type="ECO:0000313" key="12">
    <source>
        <dbReference type="EMBL" id="RKN25496.1"/>
    </source>
</evidence>
<evidence type="ECO:0000256" key="4">
    <source>
        <dbReference type="ARBA" id="ARBA00022448"/>
    </source>
</evidence>
<dbReference type="EMBL" id="RAZT01000025">
    <property type="protein sequence ID" value="RKN25496.1"/>
    <property type="molecule type" value="Genomic_DNA"/>
</dbReference>
<accession>A0A3A9Y1R5</accession>
<keyword evidence="4" id="KW-0813">Transport</keyword>
<evidence type="ECO:0000256" key="7">
    <source>
        <dbReference type="ARBA" id="ARBA00022849"/>
    </source>
</evidence>
<dbReference type="PANTHER" id="PTHR43302:SF5">
    <property type="entry name" value="TRANSPORTER ARSB-RELATED"/>
    <property type="match status" value="1"/>
</dbReference>
<feature type="transmembrane region" description="Helical" evidence="10">
    <location>
        <begin position="382"/>
        <end position="406"/>
    </location>
</feature>
<evidence type="ECO:0000256" key="5">
    <source>
        <dbReference type="ARBA" id="ARBA00022475"/>
    </source>
</evidence>
<dbReference type="InterPro" id="IPR000802">
    <property type="entry name" value="Arsenical_pump_ArsB"/>
</dbReference>
<feature type="transmembrane region" description="Helical" evidence="10">
    <location>
        <begin position="55"/>
        <end position="81"/>
    </location>
</feature>
<gene>
    <name evidence="12" type="ORF">D7044_31810</name>
</gene>
<feature type="transmembrane region" description="Helical" evidence="10">
    <location>
        <begin position="93"/>
        <end position="113"/>
    </location>
</feature>
<evidence type="ECO:0000313" key="13">
    <source>
        <dbReference type="Proteomes" id="UP000275865"/>
    </source>
</evidence>
<keyword evidence="5" id="KW-1003">Cell membrane</keyword>
<dbReference type="PANTHER" id="PTHR43302">
    <property type="entry name" value="TRANSPORTER ARSB-RELATED"/>
    <property type="match status" value="1"/>
</dbReference>
<keyword evidence="6 10" id="KW-0812">Transmembrane</keyword>
<evidence type="ECO:0000256" key="3">
    <source>
        <dbReference type="ARBA" id="ARBA00009843"/>
    </source>
</evidence>
<feature type="transmembrane region" description="Helical" evidence="10">
    <location>
        <begin position="179"/>
        <end position="199"/>
    </location>
</feature>
<keyword evidence="9 10" id="KW-0472">Membrane</keyword>
<reference evidence="12 13" key="1">
    <citation type="submission" date="2018-09" db="EMBL/GenBank/DDBJ databases">
        <title>Micromonospora sp. nov. MS1-9, isolated from a root of Musa sp.</title>
        <authorList>
            <person name="Kuncharoen N."/>
            <person name="Kudo T."/>
            <person name="Ohkuma M."/>
            <person name="Yuki M."/>
            <person name="Tanasupawat S."/>
        </authorList>
    </citation>
    <scope>NUCLEOTIDE SEQUENCE [LARGE SCALE GENOMIC DNA]</scope>
    <source>
        <strain evidence="12 13">MS1-9</strain>
    </source>
</reference>
<dbReference type="Pfam" id="PF03600">
    <property type="entry name" value="CitMHS"/>
    <property type="match status" value="1"/>
</dbReference>
<dbReference type="GO" id="GO:0046685">
    <property type="term" value="P:response to arsenic-containing substance"/>
    <property type="evidence" value="ECO:0007669"/>
    <property type="project" value="UniProtKB-KW"/>
</dbReference>
<feature type="transmembrane region" description="Helical" evidence="10">
    <location>
        <begin position="244"/>
        <end position="262"/>
    </location>
</feature>
<proteinExistence type="inferred from homology"/>
<keyword evidence="7" id="KW-0059">Arsenical resistance</keyword>
<feature type="transmembrane region" description="Helical" evidence="10">
    <location>
        <begin position="25"/>
        <end position="43"/>
    </location>
</feature>